<dbReference type="Gene3D" id="3.90.190.10">
    <property type="entry name" value="Protein tyrosine phosphatase superfamily"/>
    <property type="match status" value="1"/>
</dbReference>
<protein>
    <recommendedName>
        <fullName evidence="6">Tyrosine-protein phosphatase domain-containing protein</fullName>
    </recommendedName>
</protein>
<feature type="domain" description="Tyrosine-protein phosphatase" evidence="2">
    <location>
        <begin position="104"/>
        <end position="377"/>
    </location>
</feature>
<dbReference type="PANTHER" id="PTHR46163">
    <property type="entry name" value="TYROSINE-PROTEIN PHOSPHATASE-RELATED"/>
    <property type="match status" value="1"/>
</dbReference>
<gene>
    <name evidence="4" type="ORF">L596_025032</name>
</gene>
<sequence>MLLTLTVIFFVALALLFLKHKARVEAGEPGIPLLDRSFNRYLPGAPVYDAPLNFTRPLSRQEIEAHCPHLTEMFRRCRPWLFEPYNSLMKEFVVEAVKTGVAKLAKDFNDIRVISLKQPIPRTAFDKNMGKNRYKDVICCDEGRVVLKWPPGNTNDYIHANWVPVRGEKKYICTQGPTEKTVEDFWRLVWQEKCKMILMLCGIMESGKKKCEQYWPAKMGQSMTSGLIAIKNLKQTDTEKSCTSSTLELTCQGERLKVEHVFWMGGQVGVQFQRFKTPYIIVDRGVPEKNTITLRLIKRTIGMAPILVHCSAGIGRTGTIVGLDMCQQMMNAGEKVNMHEIVKELRISARVRPNRRPIHLHAPRPLLLRREQEDYYKRRIFEFLQGSRRVRQGQGRIIMDAMMI</sequence>
<organism evidence="4 5">
    <name type="scientific">Steinernema carpocapsae</name>
    <name type="common">Entomopathogenic nematode</name>
    <dbReference type="NCBI Taxonomy" id="34508"/>
    <lineage>
        <taxon>Eukaryota</taxon>
        <taxon>Metazoa</taxon>
        <taxon>Ecdysozoa</taxon>
        <taxon>Nematoda</taxon>
        <taxon>Chromadorea</taxon>
        <taxon>Rhabditida</taxon>
        <taxon>Tylenchina</taxon>
        <taxon>Panagrolaimomorpha</taxon>
        <taxon>Strongyloidoidea</taxon>
        <taxon>Steinernematidae</taxon>
        <taxon>Steinernema</taxon>
    </lineage>
</organism>
<comment type="caution">
    <text evidence="4">The sequence shown here is derived from an EMBL/GenBank/DDBJ whole genome shotgun (WGS) entry which is preliminary data.</text>
</comment>
<dbReference type="SUPFAM" id="SSF52799">
    <property type="entry name" value="(Phosphotyrosine protein) phosphatases II"/>
    <property type="match status" value="1"/>
</dbReference>
<dbReference type="SMART" id="SM00194">
    <property type="entry name" value="PTPc"/>
    <property type="match status" value="1"/>
</dbReference>
<dbReference type="Pfam" id="PF00102">
    <property type="entry name" value="Y_phosphatase"/>
    <property type="match status" value="1"/>
</dbReference>
<evidence type="ECO:0000259" key="3">
    <source>
        <dbReference type="PROSITE" id="PS50056"/>
    </source>
</evidence>
<dbReference type="PROSITE" id="PS50056">
    <property type="entry name" value="TYR_PHOSPHATASE_2"/>
    <property type="match status" value="1"/>
</dbReference>
<keyword evidence="5" id="KW-1185">Reference proteome</keyword>
<feature type="domain" description="Tyrosine specific protein phosphatases" evidence="3">
    <location>
        <begin position="291"/>
        <end position="346"/>
    </location>
</feature>
<name>A0A4U5M6L5_STECR</name>
<reference evidence="4 5" key="1">
    <citation type="journal article" date="2015" name="Genome Biol.">
        <title>Comparative genomics of Steinernema reveals deeply conserved gene regulatory networks.</title>
        <authorList>
            <person name="Dillman A.R."/>
            <person name="Macchietto M."/>
            <person name="Porter C.F."/>
            <person name="Rogers A."/>
            <person name="Williams B."/>
            <person name="Antoshechkin I."/>
            <person name="Lee M.M."/>
            <person name="Goodwin Z."/>
            <person name="Lu X."/>
            <person name="Lewis E.E."/>
            <person name="Goodrich-Blair H."/>
            <person name="Stock S.P."/>
            <person name="Adams B.J."/>
            <person name="Sternberg P.W."/>
            <person name="Mortazavi A."/>
        </authorList>
    </citation>
    <scope>NUCLEOTIDE SEQUENCE [LARGE SCALE GENOMIC DNA]</scope>
    <source>
        <strain evidence="4 5">ALL</strain>
    </source>
</reference>
<dbReference type="PROSITE" id="PS00383">
    <property type="entry name" value="TYR_PHOSPHATASE_1"/>
    <property type="match status" value="1"/>
</dbReference>
<dbReference type="PANTHER" id="PTHR46163:SF2">
    <property type="entry name" value="PROTEIN-TYROSINE PHOSPHATASE"/>
    <property type="match status" value="1"/>
</dbReference>
<evidence type="ECO:0000313" key="5">
    <source>
        <dbReference type="Proteomes" id="UP000298663"/>
    </source>
</evidence>
<dbReference type="InterPro" id="IPR000242">
    <property type="entry name" value="PTP_cat"/>
</dbReference>
<evidence type="ECO:0000313" key="4">
    <source>
        <dbReference type="EMBL" id="TKR64517.1"/>
    </source>
</evidence>
<dbReference type="GO" id="GO:0004725">
    <property type="term" value="F:protein tyrosine phosphatase activity"/>
    <property type="evidence" value="ECO:0007669"/>
    <property type="project" value="InterPro"/>
</dbReference>
<dbReference type="InterPro" id="IPR000387">
    <property type="entry name" value="Tyr_Pase_dom"/>
</dbReference>
<dbReference type="InterPro" id="IPR016130">
    <property type="entry name" value="Tyr_Pase_AS"/>
</dbReference>
<proteinExistence type="predicted"/>
<evidence type="ECO:0008006" key="6">
    <source>
        <dbReference type="Google" id="ProtNLM"/>
    </source>
</evidence>
<dbReference type="InterPro" id="IPR029021">
    <property type="entry name" value="Prot-tyrosine_phosphatase-like"/>
</dbReference>
<dbReference type="SMART" id="SM00404">
    <property type="entry name" value="PTPc_motif"/>
    <property type="match status" value="1"/>
</dbReference>
<dbReference type="AlphaFoldDB" id="A0A4U5M6L5"/>
<accession>A0A4U5M6L5</accession>
<evidence type="ECO:0000256" key="1">
    <source>
        <dbReference type="SAM" id="SignalP"/>
    </source>
</evidence>
<dbReference type="OrthoDB" id="8609993at2759"/>
<dbReference type="CDD" id="cd00047">
    <property type="entry name" value="PTPc"/>
    <property type="match status" value="1"/>
</dbReference>
<reference evidence="4 5" key="2">
    <citation type="journal article" date="2019" name="G3 (Bethesda)">
        <title>Hybrid Assembly of the Genome of the Entomopathogenic Nematode Steinernema carpocapsae Identifies the X-Chromosome.</title>
        <authorList>
            <person name="Serra L."/>
            <person name="Macchietto M."/>
            <person name="Macias-Munoz A."/>
            <person name="McGill C.J."/>
            <person name="Rodriguez I.M."/>
            <person name="Rodriguez B."/>
            <person name="Murad R."/>
            <person name="Mortazavi A."/>
        </authorList>
    </citation>
    <scope>NUCLEOTIDE SEQUENCE [LARGE SCALE GENOMIC DNA]</scope>
    <source>
        <strain evidence="4 5">ALL</strain>
    </source>
</reference>
<feature type="signal peptide" evidence="1">
    <location>
        <begin position="1"/>
        <end position="26"/>
    </location>
</feature>
<evidence type="ECO:0000259" key="2">
    <source>
        <dbReference type="PROSITE" id="PS50055"/>
    </source>
</evidence>
<dbReference type="PROSITE" id="PS50055">
    <property type="entry name" value="TYR_PHOSPHATASE_PTP"/>
    <property type="match status" value="1"/>
</dbReference>
<dbReference type="InterPro" id="IPR052782">
    <property type="entry name" value="Oocyte-zygote_transition_reg"/>
</dbReference>
<feature type="chain" id="PRO_5020199937" description="Tyrosine-protein phosphatase domain-containing protein" evidence="1">
    <location>
        <begin position="27"/>
        <end position="404"/>
    </location>
</feature>
<dbReference type="EMBL" id="AZBU02000009">
    <property type="protein sequence ID" value="TKR64517.1"/>
    <property type="molecule type" value="Genomic_DNA"/>
</dbReference>
<keyword evidence="1" id="KW-0732">Signal</keyword>
<dbReference type="InterPro" id="IPR003595">
    <property type="entry name" value="Tyr_Pase_cat"/>
</dbReference>
<dbReference type="STRING" id="34508.A0A4U5M6L5"/>
<dbReference type="PRINTS" id="PR00700">
    <property type="entry name" value="PRTYPHPHTASE"/>
</dbReference>
<dbReference type="Proteomes" id="UP000298663">
    <property type="component" value="Unassembled WGS sequence"/>
</dbReference>